<evidence type="ECO:0000313" key="1">
    <source>
        <dbReference type="EMBL" id="GJT90712.1"/>
    </source>
</evidence>
<protein>
    <submittedName>
        <fullName evidence="1">Uncharacterized protein</fullName>
    </submittedName>
</protein>
<dbReference type="Proteomes" id="UP001151760">
    <property type="component" value="Unassembled WGS sequence"/>
</dbReference>
<proteinExistence type="predicted"/>
<sequence length="164" mass="18955">MNAAYRSSDIAECMTKSSTKDLLTPFEEPKQVFHSIRKLFKTSSLDYSSSPELDLFSNLEDQIEEEVAEAMTKPTMEEYMTKTREDYGSGIARPKIDEKTHFMWKGQFLKEIHDNTFSGSDNKDDNEHIEKVLEIVYLFHIPDVTQDQIMLRVFPMSLTGIASR</sequence>
<reference evidence="1" key="1">
    <citation type="journal article" date="2022" name="Int. J. Mol. Sci.">
        <title>Draft Genome of Tanacetum Coccineum: Genomic Comparison of Closely Related Tanacetum-Family Plants.</title>
        <authorList>
            <person name="Yamashiro T."/>
            <person name="Shiraishi A."/>
            <person name="Nakayama K."/>
            <person name="Satake H."/>
        </authorList>
    </citation>
    <scope>NUCLEOTIDE SEQUENCE</scope>
</reference>
<evidence type="ECO:0000313" key="2">
    <source>
        <dbReference type="Proteomes" id="UP001151760"/>
    </source>
</evidence>
<reference evidence="1" key="2">
    <citation type="submission" date="2022-01" db="EMBL/GenBank/DDBJ databases">
        <authorList>
            <person name="Yamashiro T."/>
            <person name="Shiraishi A."/>
            <person name="Satake H."/>
            <person name="Nakayama K."/>
        </authorList>
    </citation>
    <scope>NUCLEOTIDE SEQUENCE</scope>
</reference>
<accession>A0ABQ5HTT8</accession>
<comment type="caution">
    <text evidence="1">The sequence shown here is derived from an EMBL/GenBank/DDBJ whole genome shotgun (WGS) entry which is preliminary data.</text>
</comment>
<dbReference type="EMBL" id="BQNB010019947">
    <property type="protein sequence ID" value="GJT90712.1"/>
    <property type="molecule type" value="Genomic_DNA"/>
</dbReference>
<gene>
    <name evidence="1" type="ORF">Tco_1079557</name>
</gene>
<name>A0ABQ5HTT8_9ASTR</name>
<organism evidence="1 2">
    <name type="scientific">Tanacetum coccineum</name>
    <dbReference type="NCBI Taxonomy" id="301880"/>
    <lineage>
        <taxon>Eukaryota</taxon>
        <taxon>Viridiplantae</taxon>
        <taxon>Streptophyta</taxon>
        <taxon>Embryophyta</taxon>
        <taxon>Tracheophyta</taxon>
        <taxon>Spermatophyta</taxon>
        <taxon>Magnoliopsida</taxon>
        <taxon>eudicotyledons</taxon>
        <taxon>Gunneridae</taxon>
        <taxon>Pentapetalae</taxon>
        <taxon>asterids</taxon>
        <taxon>campanulids</taxon>
        <taxon>Asterales</taxon>
        <taxon>Asteraceae</taxon>
        <taxon>Asteroideae</taxon>
        <taxon>Anthemideae</taxon>
        <taxon>Anthemidinae</taxon>
        <taxon>Tanacetum</taxon>
    </lineage>
</organism>
<keyword evidence="2" id="KW-1185">Reference proteome</keyword>